<reference evidence="2 3" key="1">
    <citation type="submission" date="2020-11" db="EMBL/GenBank/DDBJ databases">
        <title>Pseudonocardia abyssalis sp. nov. and Pseudonocardia oceani sp. nov., description and phylogenomic analysis of two novel actinomycetes isolated from the deep Southern Ocean.</title>
        <authorList>
            <person name="Parra J."/>
        </authorList>
    </citation>
    <scope>NUCLEOTIDE SEQUENCE [LARGE SCALE GENOMIC DNA]</scope>
    <source>
        <strain evidence="2 3">KRD-168</strain>
    </source>
</reference>
<feature type="region of interest" description="Disordered" evidence="1">
    <location>
        <begin position="34"/>
        <end position="76"/>
    </location>
</feature>
<organism evidence="2 3">
    <name type="scientific">Pseudonocardia abyssalis</name>
    <dbReference type="NCBI Taxonomy" id="2792008"/>
    <lineage>
        <taxon>Bacteria</taxon>
        <taxon>Bacillati</taxon>
        <taxon>Actinomycetota</taxon>
        <taxon>Actinomycetes</taxon>
        <taxon>Pseudonocardiales</taxon>
        <taxon>Pseudonocardiaceae</taxon>
        <taxon>Pseudonocardia</taxon>
    </lineage>
</organism>
<comment type="caution">
    <text evidence="2">The sequence shown here is derived from an EMBL/GenBank/DDBJ whole genome shotgun (WGS) entry which is preliminary data.</text>
</comment>
<evidence type="ECO:0000256" key="1">
    <source>
        <dbReference type="SAM" id="MobiDB-lite"/>
    </source>
</evidence>
<proteinExistence type="predicted"/>
<name>A0ABS6URK7_9PSEU</name>
<protein>
    <submittedName>
        <fullName evidence="2">Uncharacterized protein</fullName>
    </submittedName>
</protein>
<keyword evidence="3" id="KW-1185">Reference proteome</keyword>
<feature type="compositionally biased region" description="Basic and acidic residues" evidence="1">
    <location>
        <begin position="35"/>
        <end position="55"/>
    </location>
</feature>
<dbReference type="Proteomes" id="UP000694287">
    <property type="component" value="Unassembled WGS sequence"/>
</dbReference>
<evidence type="ECO:0000313" key="2">
    <source>
        <dbReference type="EMBL" id="MBW0134898.1"/>
    </source>
</evidence>
<accession>A0ABS6URK7</accession>
<gene>
    <name evidence="2" type="ORF">I4I81_11590</name>
</gene>
<evidence type="ECO:0000313" key="3">
    <source>
        <dbReference type="Proteomes" id="UP000694287"/>
    </source>
</evidence>
<dbReference type="EMBL" id="JADQDK010000001">
    <property type="protein sequence ID" value="MBW0134898.1"/>
    <property type="molecule type" value="Genomic_DNA"/>
</dbReference>
<sequence>MIDRTPPEFGRRVVLDRSVTFTVLALCRPSGRMGGHLERRTGCRRLRDDHERDEQHDEDPPDPHYVAAHSDMTLTI</sequence>
<dbReference type="RefSeq" id="WP_218601327.1">
    <property type="nucleotide sequence ID" value="NZ_JADQDJ010000017.1"/>
</dbReference>